<proteinExistence type="predicted"/>
<accession>A0A3A8AAJ1</accession>
<gene>
    <name evidence="2" type="ORF">DEM25_005860</name>
</gene>
<dbReference type="AlphaFoldDB" id="A0A3A8AAJ1"/>
<evidence type="ECO:0000313" key="3">
    <source>
        <dbReference type="Proteomes" id="UP000246132"/>
    </source>
</evidence>
<dbReference type="EMBL" id="QFWV02000004">
    <property type="protein sequence ID" value="RKF07342.1"/>
    <property type="molecule type" value="Genomic_DNA"/>
</dbReference>
<keyword evidence="3" id="KW-1185">Reference proteome</keyword>
<feature type="signal peptide" evidence="1">
    <location>
        <begin position="1"/>
        <end position="24"/>
    </location>
</feature>
<dbReference type="InterPro" id="IPR021457">
    <property type="entry name" value="DUF3108"/>
</dbReference>
<dbReference type="RefSeq" id="WP_120222647.1">
    <property type="nucleotide sequence ID" value="NZ_CP159474.1"/>
</dbReference>
<organism evidence="2 3">
    <name type="scientific">Oceaniradius stylonematis</name>
    <dbReference type="NCBI Taxonomy" id="2184161"/>
    <lineage>
        <taxon>Bacteria</taxon>
        <taxon>Pseudomonadati</taxon>
        <taxon>Pseudomonadota</taxon>
        <taxon>Alphaproteobacteria</taxon>
        <taxon>Hyphomicrobiales</taxon>
        <taxon>Ahrensiaceae</taxon>
        <taxon>Oceaniradius</taxon>
    </lineage>
</organism>
<name>A0A3A8AAJ1_9HYPH</name>
<evidence type="ECO:0000256" key="1">
    <source>
        <dbReference type="SAM" id="SignalP"/>
    </source>
</evidence>
<evidence type="ECO:0000313" key="2">
    <source>
        <dbReference type="EMBL" id="RKF07342.1"/>
    </source>
</evidence>
<feature type="chain" id="PRO_5017299394" evidence="1">
    <location>
        <begin position="25"/>
        <end position="260"/>
    </location>
</feature>
<dbReference type="Proteomes" id="UP000246132">
    <property type="component" value="Unassembled WGS sequence"/>
</dbReference>
<reference evidence="2 3" key="1">
    <citation type="journal article" date="2018" name="Int. J. Syst. Bacteriol.">
        <title>Oceaniradius stylonemae gen. nov., sp. nov., isolated from a red alga, Stylonema cornu-cervi.</title>
        <authorList>
            <person name="Jeong S."/>
        </authorList>
    </citation>
    <scope>NUCLEOTIDE SEQUENCE [LARGE SCALE GENOMIC DNA]</scope>
    <source>
        <strain evidence="2 3">StC1</strain>
    </source>
</reference>
<keyword evidence="1" id="KW-0732">Signal</keyword>
<comment type="caution">
    <text evidence="2">The sequence shown here is derived from an EMBL/GenBank/DDBJ whole genome shotgun (WGS) entry which is preliminary data.</text>
</comment>
<protein>
    <submittedName>
        <fullName evidence="2">DUF3108 domain-containing protein</fullName>
    </submittedName>
</protein>
<dbReference type="Pfam" id="PF11306">
    <property type="entry name" value="DUF3108"/>
    <property type="match status" value="1"/>
</dbReference>
<sequence>MRRIVSAALAVLAVTTINANHARAANYASEYSVSAFGLRIASTSFQSTIDGSSYTVNATMRARGVARLFTTTAGTLNASGAIGGGTVQSGKFDVRYTDNGRDKRTLIAFSGGRVTSASNTPAVTKGDDWIEPTPAQLSGVLDPIGAMLVPAPSLRQVCARTISTFSGALRADLKMSYLRTIPFSATGYSGDAVTCRAQFVPIAGFNRSKREINWMRDKGRIEISFAPVGQTGLFAPVKARVKIDGATVNVTATRFEQLTN</sequence>
<dbReference type="OrthoDB" id="7630100at2"/>